<sequence length="377" mass="42940">MFSMLFRWVVLVTFIAFTVGGNVLVCLAVGTSRRLRRMNSCFVVALAVTDLLLGLLVLPLSATLELRDGRWPLGGTICNIYLSADVTLSTASIFTLLAISVDRYVVISTPFSYTMRLTKARAAAAIVLIWILSLTMGFAPIHMGWNMADFHVQNRDWRMEDEGGEGQTCRYEWNNNYVLLVVFCIFFFPLLVMCGMYHRIFCMAREQVRRIRAATPSFTRSSTLLRGATLREHKATVTLAAVLGVFIICWLPYIIFFTCMGLRHETEPPQLAHSIVLWLGYFNSALNPILYPTLNRDFRRAYGHLLRCRNPRKNTSISIRTSEKERSIISNEFQSANKCSKSSMEKHLHRKDINDVDASPEHTSLHCLSNTVFHCYI</sequence>
<evidence type="ECO:0000256" key="11">
    <source>
        <dbReference type="RuleBase" id="RU000688"/>
    </source>
</evidence>
<evidence type="ECO:0000256" key="5">
    <source>
        <dbReference type="ARBA" id="ARBA00022989"/>
    </source>
</evidence>
<dbReference type="CTD" id="100005590"/>
<dbReference type="KEGG" id="ipu:108276662"/>
<keyword evidence="9 11" id="KW-0675">Receptor</keyword>
<keyword evidence="2" id="KW-1003">Cell membrane</keyword>
<accession>A0A2D0SMM6</accession>
<dbReference type="STRING" id="7998.ENSIPUP00000029293"/>
<reference evidence="15" key="2">
    <citation type="submission" date="2025-08" db="UniProtKB">
        <authorList>
            <consortium name="RefSeq"/>
        </authorList>
    </citation>
    <scope>IDENTIFICATION</scope>
    <source>
        <tissue evidence="15">Blood</tissue>
    </source>
</reference>
<dbReference type="GO" id="GO:0043410">
    <property type="term" value="P:positive regulation of MAPK cascade"/>
    <property type="evidence" value="ECO:0007669"/>
    <property type="project" value="TreeGrafter"/>
</dbReference>
<dbReference type="GO" id="GO:0051378">
    <property type="term" value="F:serotonin binding"/>
    <property type="evidence" value="ECO:0007669"/>
    <property type="project" value="UniProtKB-ARBA"/>
</dbReference>
<dbReference type="Pfam" id="PF00001">
    <property type="entry name" value="7tm_1"/>
    <property type="match status" value="1"/>
</dbReference>
<evidence type="ECO:0000256" key="8">
    <source>
        <dbReference type="ARBA" id="ARBA00023157"/>
    </source>
</evidence>
<dbReference type="GO" id="GO:0071880">
    <property type="term" value="P:adenylate cyclase-activating adrenergic receptor signaling pathway"/>
    <property type="evidence" value="ECO:0007669"/>
    <property type="project" value="TreeGrafter"/>
</dbReference>
<dbReference type="SUPFAM" id="SSF81321">
    <property type="entry name" value="Family A G protein-coupled receptor-like"/>
    <property type="match status" value="1"/>
</dbReference>
<comment type="similarity">
    <text evidence="11">Belongs to the G-protein coupled receptor 1 family.</text>
</comment>
<dbReference type="PROSITE" id="PS00237">
    <property type="entry name" value="G_PROTEIN_RECEP_F1_1"/>
    <property type="match status" value="1"/>
</dbReference>
<dbReference type="GO" id="GO:0005886">
    <property type="term" value="C:plasma membrane"/>
    <property type="evidence" value="ECO:0007669"/>
    <property type="project" value="UniProtKB-SubCell"/>
</dbReference>
<evidence type="ECO:0000256" key="10">
    <source>
        <dbReference type="ARBA" id="ARBA00023224"/>
    </source>
</evidence>
<feature type="transmembrane region" description="Helical" evidence="12">
    <location>
        <begin position="122"/>
        <end position="141"/>
    </location>
</feature>
<feature type="transmembrane region" description="Helical" evidence="12">
    <location>
        <begin position="235"/>
        <end position="255"/>
    </location>
</feature>
<keyword evidence="3" id="KW-0085">Behavior</keyword>
<name>A0A2D0SMM6_ICTPU</name>
<keyword evidence="6 11" id="KW-0297">G-protein coupled receptor</keyword>
<evidence type="ECO:0000256" key="1">
    <source>
        <dbReference type="ARBA" id="ARBA00004651"/>
    </source>
</evidence>
<evidence type="ECO:0000256" key="6">
    <source>
        <dbReference type="ARBA" id="ARBA00023040"/>
    </source>
</evidence>
<feature type="domain" description="G-protein coupled receptors family 1 profile" evidence="13">
    <location>
        <begin position="21"/>
        <end position="291"/>
    </location>
</feature>
<dbReference type="GO" id="GO:0004938">
    <property type="term" value="F:alpha2-adrenergic receptor activity"/>
    <property type="evidence" value="ECO:0007669"/>
    <property type="project" value="UniProtKB-ARBA"/>
</dbReference>
<evidence type="ECO:0000256" key="9">
    <source>
        <dbReference type="ARBA" id="ARBA00023170"/>
    </source>
</evidence>
<keyword evidence="4 11" id="KW-0812">Transmembrane</keyword>
<evidence type="ECO:0000313" key="14">
    <source>
        <dbReference type="Proteomes" id="UP000221080"/>
    </source>
</evidence>
<dbReference type="PRINTS" id="PR00237">
    <property type="entry name" value="GPCRRHODOPSN"/>
</dbReference>
<comment type="subcellular location">
    <subcellularLocation>
        <location evidence="1">Cell membrane</location>
        <topology evidence="1">Multi-pass membrane protein</topology>
    </subcellularLocation>
</comment>
<dbReference type="Gene3D" id="1.20.1070.10">
    <property type="entry name" value="Rhodopsin 7-helix transmembrane proteins"/>
    <property type="match status" value="1"/>
</dbReference>
<protein>
    <submittedName>
        <fullName evidence="15">Histamine receptor H2b</fullName>
    </submittedName>
</protein>
<evidence type="ECO:0000256" key="12">
    <source>
        <dbReference type="SAM" id="Phobius"/>
    </source>
</evidence>
<keyword evidence="8" id="KW-1015">Disulfide bond</keyword>
<feature type="transmembrane region" description="Helical" evidence="12">
    <location>
        <begin position="6"/>
        <end position="29"/>
    </location>
</feature>
<keyword evidence="14" id="KW-1185">Reference proteome</keyword>
<reference evidence="14" key="1">
    <citation type="journal article" date="2016" name="Nat. Commun.">
        <title>The channel catfish genome sequence provides insights into the evolution of scale formation in teleosts.</title>
        <authorList>
            <person name="Liu Z."/>
            <person name="Liu S."/>
            <person name="Yao J."/>
            <person name="Bao L."/>
            <person name="Zhang J."/>
            <person name="Li Y."/>
            <person name="Jiang C."/>
            <person name="Sun L."/>
            <person name="Wang R."/>
            <person name="Zhang Y."/>
            <person name="Zhou T."/>
            <person name="Zeng Q."/>
            <person name="Fu Q."/>
            <person name="Gao S."/>
            <person name="Li N."/>
            <person name="Koren S."/>
            <person name="Jiang Y."/>
            <person name="Zimin A."/>
            <person name="Xu P."/>
            <person name="Phillippy A.M."/>
            <person name="Geng X."/>
            <person name="Song L."/>
            <person name="Sun F."/>
            <person name="Li C."/>
            <person name="Wang X."/>
            <person name="Chen A."/>
            <person name="Jin Y."/>
            <person name="Yuan Z."/>
            <person name="Yang Y."/>
            <person name="Tan S."/>
            <person name="Peatman E."/>
            <person name="Lu J."/>
            <person name="Qin Z."/>
            <person name="Dunham R."/>
            <person name="Li Z."/>
            <person name="Sonstegard T."/>
            <person name="Feng J."/>
            <person name="Danzmann R.G."/>
            <person name="Schroeder S."/>
            <person name="Scheffler B."/>
            <person name="Duke M.V."/>
            <person name="Ballard L."/>
            <person name="Kucuktas H."/>
            <person name="Kaltenboeck L."/>
            <person name="Liu H."/>
            <person name="Armbruster J."/>
            <person name="Xie Y."/>
            <person name="Kirby M.L."/>
            <person name="Tian Y."/>
            <person name="Flanagan M.E."/>
            <person name="Mu W."/>
            <person name="Waldbieser G.C."/>
        </authorList>
    </citation>
    <scope>NUCLEOTIDE SEQUENCE [LARGE SCALE GENOMIC DNA]</scope>
    <source>
        <strain evidence="14">SDA103</strain>
    </source>
</reference>
<feature type="transmembrane region" description="Helical" evidence="12">
    <location>
        <begin position="177"/>
        <end position="202"/>
    </location>
</feature>
<dbReference type="PANTHER" id="PTHR24248">
    <property type="entry name" value="ADRENERGIC RECEPTOR-RELATED G-PROTEIN COUPLED RECEPTOR"/>
    <property type="match status" value="1"/>
</dbReference>
<proteinExistence type="inferred from homology"/>
<dbReference type="FunFam" id="1.20.1070.10:FF:000523">
    <property type="entry name" value="5-hydroxytryptamine receptor 2B"/>
    <property type="match status" value="1"/>
</dbReference>
<evidence type="ECO:0000256" key="3">
    <source>
        <dbReference type="ARBA" id="ARBA00022610"/>
    </source>
</evidence>
<evidence type="ECO:0000313" key="15">
    <source>
        <dbReference type="RefSeq" id="XP_017343957.1"/>
    </source>
</evidence>
<dbReference type="AlphaFoldDB" id="A0A2D0SMM6"/>
<dbReference type="GeneID" id="108276662"/>
<keyword evidence="5 12" id="KW-1133">Transmembrane helix</keyword>
<evidence type="ECO:0000259" key="13">
    <source>
        <dbReference type="PROSITE" id="PS50262"/>
    </source>
</evidence>
<feature type="transmembrane region" description="Helical" evidence="12">
    <location>
        <begin position="80"/>
        <end position="101"/>
    </location>
</feature>
<dbReference type="PANTHER" id="PTHR24248:SF163">
    <property type="entry name" value="HISTAMINE H2 RECEPTOR-LIKE"/>
    <property type="match status" value="1"/>
</dbReference>
<dbReference type="PROSITE" id="PS50262">
    <property type="entry name" value="G_PROTEIN_RECEP_F1_2"/>
    <property type="match status" value="1"/>
</dbReference>
<keyword evidence="10 11" id="KW-0807">Transducer</keyword>
<dbReference type="InterPro" id="IPR000276">
    <property type="entry name" value="GPCR_Rhodpsn"/>
</dbReference>
<evidence type="ECO:0000256" key="7">
    <source>
        <dbReference type="ARBA" id="ARBA00023136"/>
    </source>
</evidence>
<evidence type="ECO:0000256" key="4">
    <source>
        <dbReference type="ARBA" id="ARBA00022692"/>
    </source>
</evidence>
<keyword evidence="7 12" id="KW-0472">Membrane</keyword>
<dbReference type="RefSeq" id="XP_017343957.1">
    <property type="nucleotide sequence ID" value="XM_017488468.3"/>
</dbReference>
<feature type="transmembrane region" description="Helical" evidence="12">
    <location>
        <begin position="275"/>
        <end position="294"/>
    </location>
</feature>
<evidence type="ECO:0000256" key="2">
    <source>
        <dbReference type="ARBA" id="ARBA00022475"/>
    </source>
</evidence>
<gene>
    <name evidence="15" type="primary">hrh2b</name>
</gene>
<organism evidence="14 15">
    <name type="scientific">Ictalurus punctatus</name>
    <name type="common">Channel catfish</name>
    <name type="synonym">Silurus punctatus</name>
    <dbReference type="NCBI Taxonomy" id="7998"/>
    <lineage>
        <taxon>Eukaryota</taxon>
        <taxon>Metazoa</taxon>
        <taxon>Chordata</taxon>
        <taxon>Craniata</taxon>
        <taxon>Vertebrata</taxon>
        <taxon>Euteleostomi</taxon>
        <taxon>Actinopterygii</taxon>
        <taxon>Neopterygii</taxon>
        <taxon>Teleostei</taxon>
        <taxon>Ostariophysi</taxon>
        <taxon>Siluriformes</taxon>
        <taxon>Ictaluridae</taxon>
        <taxon>Ictalurus</taxon>
    </lineage>
</organism>
<feature type="transmembrane region" description="Helical" evidence="12">
    <location>
        <begin position="41"/>
        <end position="60"/>
    </location>
</feature>
<dbReference type="OrthoDB" id="5951059at2759"/>
<dbReference type="GO" id="GO:0071881">
    <property type="term" value="P:adenylate cyclase-inhibiting adrenergic receptor signaling pathway"/>
    <property type="evidence" value="ECO:0007669"/>
    <property type="project" value="UniProtKB-ARBA"/>
</dbReference>
<dbReference type="InterPro" id="IPR017452">
    <property type="entry name" value="GPCR_Rhodpsn_7TM"/>
</dbReference>
<dbReference type="Proteomes" id="UP000221080">
    <property type="component" value="Chromosome 16"/>
</dbReference>